<dbReference type="KEGG" id="coy:HF329_04990"/>
<accession>A0AAE7D5I8</accession>
<dbReference type="Pfam" id="PF05532">
    <property type="entry name" value="CsbD"/>
    <property type="match status" value="1"/>
</dbReference>
<dbReference type="RefSeq" id="WP_168802966.1">
    <property type="nucleotide sequence ID" value="NZ_CP051204.2"/>
</dbReference>
<evidence type="ECO:0000313" key="4">
    <source>
        <dbReference type="EMBL" id="QJB37188.1"/>
    </source>
</evidence>
<dbReference type="EMBL" id="CP051205">
    <property type="protein sequence ID" value="QJB30688.1"/>
    <property type="molecule type" value="Genomic_DNA"/>
</dbReference>
<dbReference type="AlphaFoldDB" id="A0AAE7D5I8"/>
<evidence type="ECO:0000259" key="2">
    <source>
        <dbReference type="Pfam" id="PF05532"/>
    </source>
</evidence>
<dbReference type="PANTHER" id="PTHR34977">
    <property type="entry name" value="UPF0337 PROTEIN YJBJ"/>
    <property type="match status" value="1"/>
</dbReference>
<evidence type="ECO:0000313" key="3">
    <source>
        <dbReference type="EMBL" id="QJB30688.1"/>
    </source>
</evidence>
<dbReference type="InterPro" id="IPR036629">
    <property type="entry name" value="YjbJ_sf"/>
</dbReference>
<feature type="domain" description="CsbD-like" evidence="2">
    <location>
        <begin position="11"/>
        <end position="62"/>
    </location>
</feature>
<sequence length="67" mass="7829">MDTQNNSFLLKVKGNWNELKGKIKQQYADLTDDDLLYVEGKEDELLGRIQQKTGKTKEEVKSWIDKL</sequence>
<evidence type="ECO:0000256" key="1">
    <source>
        <dbReference type="ARBA" id="ARBA00009129"/>
    </source>
</evidence>
<evidence type="ECO:0000313" key="6">
    <source>
        <dbReference type="Proteomes" id="UP000503144"/>
    </source>
</evidence>
<dbReference type="Proteomes" id="UP000503144">
    <property type="component" value="Chromosome"/>
</dbReference>
<dbReference type="EMBL" id="CP051204">
    <property type="protein sequence ID" value="QJB37188.1"/>
    <property type="molecule type" value="Genomic_DNA"/>
</dbReference>
<keyword evidence="6" id="KW-1185">Reference proteome</keyword>
<organism evidence="3 5">
    <name type="scientific">Chitinophaga oryzae</name>
    <dbReference type="NCBI Taxonomy" id="2725414"/>
    <lineage>
        <taxon>Bacteria</taxon>
        <taxon>Pseudomonadati</taxon>
        <taxon>Bacteroidota</taxon>
        <taxon>Chitinophagia</taxon>
        <taxon>Chitinophagales</taxon>
        <taxon>Chitinophagaceae</taxon>
        <taxon>Chitinophaga</taxon>
    </lineage>
</organism>
<dbReference type="Proteomes" id="UP000502421">
    <property type="component" value="Chromosome"/>
</dbReference>
<evidence type="ECO:0000313" key="5">
    <source>
        <dbReference type="Proteomes" id="UP000502421"/>
    </source>
</evidence>
<dbReference type="SUPFAM" id="SSF69047">
    <property type="entry name" value="Hypothetical protein YjbJ"/>
    <property type="match status" value="1"/>
</dbReference>
<gene>
    <name evidence="4" type="ORF">HF324_04700</name>
    <name evidence="3" type="ORF">HF329_04990</name>
</gene>
<name>A0AAE7D5I8_9BACT</name>
<reference evidence="5" key="1">
    <citation type="submission" date="2020-04" db="EMBL/GenBank/DDBJ databases">
        <authorList>
            <person name="Kittiwongwattana C."/>
        </authorList>
    </citation>
    <scope>NUCLEOTIDE SEQUENCE [LARGE SCALE GENOMIC DNA]</scope>
    <source>
        <strain evidence="4">1303</strain>
        <strain evidence="5">1310</strain>
    </source>
</reference>
<protein>
    <submittedName>
        <fullName evidence="3">CsbD family protein</fullName>
    </submittedName>
</protein>
<proteinExistence type="inferred from homology"/>
<comment type="similarity">
    <text evidence="1">Belongs to the UPF0337 (CsbD) family.</text>
</comment>
<dbReference type="InterPro" id="IPR008462">
    <property type="entry name" value="CsbD"/>
</dbReference>
<dbReference type="Gene3D" id="1.10.1470.10">
    <property type="entry name" value="YjbJ"/>
    <property type="match status" value="1"/>
</dbReference>
<dbReference type="InterPro" id="IPR050423">
    <property type="entry name" value="UPF0337_stress_rsp"/>
</dbReference>
<dbReference type="PANTHER" id="PTHR34977:SF1">
    <property type="entry name" value="UPF0337 PROTEIN YJBJ"/>
    <property type="match status" value="1"/>
</dbReference>
<reference evidence="3" key="2">
    <citation type="submission" date="2020-09" db="EMBL/GenBank/DDBJ databases">
        <authorList>
            <person name="Kittiwongwattana C."/>
        </authorList>
    </citation>
    <scope>NUCLEOTIDE SEQUENCE</scope>
    <source>
        <strain evidence="3">1310</strain>
    </source>
</reference>